<protein>
    <recommendedName>
        <fullName evidence="4">TPM domain-containing protein</fullName>
    </recommendedName>
</protein>
<organism evidence="2 3">
    <name type="scientific">Flavihumibacter fluminis</name>
    <dbReference type="NCBI Taxonomy" id="2909236"/>
    <lineage>
        <taxon>Bacteria</taxon>
        <taxon>Pseudomonadati</taxon>
        <taxon>Bacteroidota</taxon>
        <taxon>Chitinophagia</taxon>
        <taxon>Chitinophagales</taxon>
        <taxon>Chitinophagaceae</taxon>
        <taxon>Flavihumibacter</taxon>
    </lineage>
</organism>
<feature type="signal peptide" evidence="1">
    <location>
        <begin position="1"/>
        <end position="22"/>
    </location>
</feature>
<dbReference type="Proteomes" id="UP001200145">
    <property type="component" value="Unassembled WGS sequence"/>
</dbReference>
<evidence type="ECO:0000313" key="3">
    <source>
        <dbReference type="Proteomes" id="UP001200145"/>
    </source>
</evidence>
<evidence type="ECO:0008006" key="4">
    <source>
        <dbReference type="Google" id="ProtNLM"/>
    </source>
</evidence>
<accession>A0ABS9BJ08</accession>
<keyword evidence="3" id="KW-1185">Reference proteome</keyword>
<evidence type="ECO:0000256" key="1">
    <source>
        <dbReference type="SAM" id="SignalP"/>
    </source>
</evidence>
<feature type="chain" id="PRO_5045797771" description="TPM domain-containing protein" evidence="1">
    <location>
        <begin position="23"/>
        <end position="212"/>
    </location>
</feature>
<reference evidence="2 3" key="1">
    <citation type="submission" date="2022-01" db="EMBL/GenBank/DDBJ databases">
        <title>Flavihumibacter sp. nov., isolated from sediment of a river.</title>
        <authorList>
            <person name="Liu H."/>
        </authorList>
    </citation>
    <scope>NUCLEOTIDE SEQUENCE [LARGE SCALE GENOMIC DNA]</scope>
    <source>
        <strain evidence="2 3">RY-1</strain>
    </source>
</reference>
<sequence length="212" mass="23688">MKKNLLFLLCGIFLFSTNSLFAQKKADILNEATPMTYLGVDFSRTKVINDFAATASDIKNRHFPGINQVIIAEPKKFDWPKYLDRGNISNDIAAVTAINEKVDEKDISSTSTADETHLKESDIQGMVNKYDLSGKKGVGLVVIMESLSKPAEAASMYITFIDMATKKVLYTERMVEKAGGFGFRNYYASTIYKAMQTIKKSKLKSWRSSFGS</sequence>
<name>A0ABS9BJ08_9BACT</name>
<dbReference type="RefSeq" id="WP_234866656.1">
    <property type="nucleotide sequence ID" value="NZ_JAKEVY010000003.1"/>
</dbReference>
<proteinExistence type="predicted"/>
<dbReference type="EMBL" id="JAKEVY010000003">
    <property type="protein sequence ID" value="MCF1715707.1"/>
    <property type="molecule type" value="Genomic_DNA"/>
</dbReference>
<comment type="caution">
    <text evidence="2">The sequence shown here is derived from an EMBL/GenBank/DDBJ whole genome shotgun (WGS) entry which is preliminary data.</text>
</comment>
<gene>
    <name evidence="2" type="ORF">L0U88_13800</name>
</gene>
<keyword evidence="1" id="KW-0732">Signal</keyword>
<evidence type="ECO:0000313" key="2">
    <source>
        <dbReference type="EMBL" id="MCF1715707.1"/>
    </source>
</evidence>